<feature type="domain" description="Zinc finger CHCC-type" evidence="2">
    <location>
        <begin position="39"/>
        <end position="72"/>
    </location>
</feature>
<proteinExistence type="predicted"/>
<dbReference type="OrthoDB" id="9806844at2"/>
<dbReference type="Gene3D" id="2.60.260.40">
    <property type="entry name" value="q5lls5 like domains"/>
    <property type="match status" value="1"/>
</dbReference>
<dbReference type="Pfam" id="PF10276">
    <property type="entry name" value="zf-CHCC"/>
    <property type="match status" value="1"/>
</dbReference>
<dbReference type="EMBL" id="JACIGE010000007">
    <property type="protein sequence ID" value="MBB4247773.1"/>
    <property type="molecule type" value="Genomic_DNA"/>
</dbReference>
<accession>A0A840G5Y4</accession>
<comment type="caution">
    <text evidence="3">The sequence shown here is derived from an EMBL/GenBank/DDBJ whole genome shotgun (WGS) entry which is preliminary data.</text>
</comment>
<dbReference type="AlphaFoldDB" id="A0A840G5Y4"/>
<organism evidence="3 4">
    <name type="scientific">Rhodocyclus tenuis</name>
    <name type="common">Rhodospirillum tenue</name>
    <dbReference type="NCBI Taxonomy" id="1066"/>
    <lineage>
        <taxon>Bacteria</taxon>
        <taxon>Pseudomonadati</taxon>
        <taxon>Pseudomonadota</taxon>
        <taxon>Betaproteobacteria</taxon>
        <taxon>Rhodocyclales</taxon>
        <taxon>Rhodocyclaceae</taxon>
        <taxon>Rhodocyclus</taxon>
    </lineage>
</organism>
<sequence length="82" mass="8922">MSRRDTPDNPSAATPAAVRSAVDSERVVHLGAGDLPLFCPRPDAPLWARHPRVYLDVTTTGEVVCPYCSAHYLFAGEAPKHH</sequence>
<evidence type="ECO:0000313" key="3">
    <source>
        <dbReference type="EMBL" id="MBB4247773.1"/>
    </source>
</evidence>
<dbReference type="Proteomes" id="UP000587070">
    <property type="component" value="Unassembled WGS sequence"/>
</dbReference>
<evidence type="ECO:0000259" key="2">
    <source>
        <dbReference type="Pfam" id="PF10276"/>
    </source>
</evidence>
<evidence type="ECO:0000313" key="4">
    <source>
        <dbReference type="Proteomes" id="UP000587070"/>
    </source>
</evidence>
<reference evidence="3 4" key="1">
    <citation type="submission" date="2020-08" db="EMBL/GenBank/DDBJ databases">
        <title>Genome sequencing of Purple Non-Sulfur Bacteria from various extreme environments.</title>
        <authorList>
            <person name="Mayer M."/>
        </authorList>
    </citation>
    <scope>NUCLEOTIDE SEQUENCE [LARGE SCALE GENOMIC DNA]</scope>
    <source>
        <strain evidence="3 4">2761</strain>
    </source>
</reference>
<gene>
    <name evidence="3" type="ORF">GGD90_002158</name>
</gene>
<evidence type="ECO:0000256" key="1">
    <source>
        <dbReference type="SAM" id="MobiDB-lite"/>
    </source>
</evidence>
<protein>
    <submittedName>
        <fullName evidence="3">Putative Zn-finger protein</fullName>
    </submittedName>
</protein>
<dbReference type="InterPro" id="IPR019401">
    <property type="entry name" value="Znf_CHCC"/>
</dbReference>
<keyword evidence="4" id="KW-1185">Reference proteome</keyword>
<feature type="region of interest" description="Disordered" evidence="1">
    <location>
        <begin position="1"/>
        <end position="20"/>
    </location>
</feature>
<name>A0A840G5Y4_RHOTE</name>